<reference evidence="1" key="1">
    <citation type="submission" date="2018-02" db="EMBL/GenBank/DDBJ databases">
        <title>Rhizophora mucronata_Transcriptome.</title>
        <authorList>
            <person name="Meera S.P."/>
            <person name="Sreeshan A."/>
            <person name="Augustine A."/>
        </authorList>
    </citation>
    <scope>NUCLEOTIDE SEQUENCE</scope>
    <source>
        <tissue evidence="1">Leaf</tissue>
    </source>
</reference>
<dbReference type="EMBL" id="GGEC01071412">
    <property type="protein sequence ID" value="MBX51896.1"/>
    <property type="molecule type" value="Transcribed_RNA"/>
</dbReference>
<sequence>MDRFFKHNFPLKIVLPQPSTSSLPLFAINMPNF</sequence>
<protein>
    <submittedName>
        <fullName evidence="1">Uncharacterized protein</fullName>
    </submittedName>
</protein>
<accession>A0A2P2PAW9</accession>
<proteinExistence type="predicted"/>
<evidence type="ECO:0000313" key="1">
    <source>
        <dbReference type="EMBL" id="MBX51896.1"/>
    </source>
</evidence>
<organism evidence="1">
    <name type="scientific">Rhizophora mucronata</name>
    <name type="common">Asiatic mangrove</name>
    <dbReference type="NCBI Taxonomy" id="61149"/>
    <lineage>
        <taxon>Eukaryota</taxon>
        <taxon>Viridiplantae</taxon>
        <taxon>Streptophyta</taxon>
        <taxon>Embryophyta</taxon>
        <taxon>Tracheophyta</taxon>
        <taxon>Spermatophyta</taxon>
        <taxon>Magnoliopsida</taxon>
        <taxon>eudicotyledons</taxon>
        <taxon>Gunneridae</taxon>
        <taxon>Pentapetalae</taxon>
        <taxon>rosids</taxon>
        <taxon>fabids</taxon>
        <taxon>Malpighiales</taxon>
        <taxon>Rhizophoraceae</taxon>
        <taxon>Rhizophora</taxon>
    </lineage>
</organism>
<name>A0A2P2PAW9_RHIMU</name>
<dbReference type="AlphaFoldDB" id="A0A2P2PAW9"/>